<evidence type="ECO:0000259" key="5">
    <source>
        <dbReference type="Pfam" id="PF00501"/>
    </source>
</evidence>
<feature type="domain" description="AMP-dependent synthetase/ligase" evidence="5">
    <location>
        <begin position="100"/>
        <end position="473"/>
    </location>
</feature>
<feature type="domain" description="Acetyl-coenzyme A synthetase N-terminal" evidence="7">
    <location>
        <begin position="41"/>
        <end position="97"/>
    </location>
</feature>
<dbReference type="Pfam" id="PF16177">
    <property type="entry name" value="ACAS_N"/>
    <property type="match status" value="1"/>
</dbReference>
<keyword evidence="3" id="KW-0547">Nucleotide-binding</keyword>
<accession>A0A179V669</accession>
<dbReference type="RefSeq" id="WP_064633662.1">
    <property type="nucleotide sequence ID" value="NZ_LQYE01000032.1"/>
</dbReference>
<evidence type="ECO:0000256" key="1">
    <source>
        <dbReference type="ARBA" id="ARBA00006432"/>
    </source>
</evidence>
<comment type="caution">
    <text evidence="8">The sequence shown here is derived from an EMBL/GenBank/DDBJ whole genome shotgun (WGS) entry which is preliminary data.</text>
</comment>
<dbReference type="SUPFAM" id="SSF56801">
    <property type="entry name" value="Acetyl-CoA synthetase-like"/>
    <property type="match status" value="1"/>
</dbReference>
<dbReference type="PANTHER" id="PTHR42921">
    <property type="entry name" value="ACETOACETYL-COA SYNTHETASE"/>
    <property type="match status" value="1"/>
</dbReference>
<evidence type="ECO:0000313" key="8">
    <source>
        <dbReference type="EMBL" id="OAT66592.1"/>
    </source>
</evidence>
<feature type="domain" description="AMP-binding enzyme C-terminal" evidence="6">
    <location>
        <begin position="540"/>
        <end position="615"/>
    </location>
</feature>
<dbReference type="NCBIfam" id="NF002937">
    <property type="entry name" value="PRK03584.1"/>
    <property type="match status" value="1"/>
</dbReference>
<dbReference type="PANTHER" id="PTHR42921:SF1">
    <property type="entry name" value="ACETOACETYL-COA SYNTHETASE"/>
    <property type="match status" value="1"/>
</dbReference>
<dbReference type="GO" id="GO:0030729">
    <property type="term" value="F:acetoacetate-CoA ligase activity"/>
    <property type="evidence" value="ECO:0007669"/>
    <property type="project" value="InterPro"/>
</dbReference>
<dbReference type="InterPro" id="IPR053786">
    <property type="entry name" value="LEPRxLL_CS"/>
</dbReference>
<evidence type="ECO:0000259" key="6">
    <source>
        <dbReference type="Pfam" id="PF13193"/>
    </source>
</evidence>
<evidence type="ECO:0000259" key="7">
    <source>
        <dbReference type="Pfam" id="PF16177"/>
    </source>
</evidence>
<dbReference type="PROSITE" id="PS00455">
    <property type="entry name" value="AMP_BINDING"/>
    <property type="match status" value="1"/>
</dbReference>
<dbReference type="InterPro" id="IPR042099">
    <property type="entry name" value="ANL_N_sf"/>
</dbReference>
<name>A0A179V669_9MYCO</name>
<dbReference type="Proteomes" id="UP000186919">
    <property type="component" value="Unassembled WGS sequence"/>
</dbReference>
<dbReference type="Gene3D" id="3.40.50.12780">
    <property type="entry name" value="N-terminal domain of ligase-like"/>
    <property type="match status" value="1"/>
</dbReference>
<sequence>MSTVRHDEVLWCPDPGEVGAANLTHYLRWLAKHGGPVTDRYQDLWEWSVTDLPRFWQSIWEYFDVVAERSGDTPLADTAMPGAQWFPGARLNFAENALRRAAPDRPALVSLREDRAAESMTWAELSRQVAALAASLRKLGVARGDRVVAYLPNCPAAIVGLLACASVGAVWASCGPDFGTLGVLQRFQQLEPRVLLAADGYRFNGRDFDRADEIRDIAAGLPSLVATVVVPWLHDDGPLPAVPGAISWDSATADESDHDFEQVPFEHPLWILFSSGTTGRPKGIVHGHGGILLEHLKLHALMNDIRAGDRVLFVSSTTWMMWNLLASVLLVGATPVLFDGSPTYPRPDALWSVAAEQRITLLGAGAGYFHACLKEELRPAADHDLSALRAVLSTGSPLSTDGFHWISASIGDVWVNSSSGGTDVCSSFVGGCCLLPVHAGRLQARALGVAAAAYDESGRPVVGARGELVITSPMPSMPVAFWDDPDGERYRSAYFERFPGVWRHGDFVEVAADGSCVISGRSDATLNRRGVRMGSAEIYAAVEAVPGVAESLVIGVERPEGDYYMPLFVATVAGTAVDDELVAEIIRRVRELLSPRHVPDEIVGVRAIPHTRTGKKLEVPVKRLYQGARLGAEIDLGSVDDADLMRDYAERAGRWLAAHGVE</sequence>
<evidence type="ECO:0000256" key="2">
    <source>
        <dbReference type="ARBA" id="ARBA00022598"/>
    </source>
</evidence>
<dbReference type="NCBIfam" id="TIGR01217">
    <property type="entry name" value="ac_ac_CoA_syn"/>
    <property type="match status" value="1"/>
</dbReference>
<dbReference type="GO" id="GO:0005524">
    <property type="term" value="F:ATP binding"/>
    <property type="evidence" value="ECO:0007669"/>
    <property type="project" value="UniProtKB-KW"/>
</dbReference>
<reference evidence="8 9" key="1">
    <citation type="submission" date="2016-01" db="EMBL/GenBank/DDBJ databases">
        <title>Mycobacterium immunogenum strain CD11_6 genome sequencing and assembly.</title>
        <authorList>
            <person name="Kaur G."/>
            <person name="Nair G.R."/>
            <person name="Mayilraj S."/>
        </authorList>
    </citation>
    <scope>NUCLEOTIDE SEQUENCE [LARGE SCALE GENOMIC DNA]</scope>
    <source>
        <strain evidence="8 9">CD11-6</strain>
    </source>
</reference>
<dbReference type="InterPro" id="IPR005914">
    <property type="entry name" value="Acac_CoA_synth"/>
</dbReference>
<keyword evidence="2" id="KW-0436">Ligase</keyword>
<dbReference type="EMBL" id="LQYE01000032">
    <property type="protein sequence ID" value="OAT66592.1"/>
    <property type="molecule type" value="Genomic_DNA"/>
</dbReference>
<dbReference type="InterPro" id="IPR032387">
    <property type="entry name" value="ACAS_N"/>
</dbReference>
<keyword evidence="4" id="KW-0067">ATP-binding</keyword>
<dbReference type="AlphaFoldDB" id="A0A179V669"/>
<proteinExistence type="inferred from homology"/>
<protein>
    <submittedName>
        <fullName evidence="8">Acetoacetyl-CoA synthetase</fullName>
    </submittedName>
</protein>
<dbReference type="GO" id="GO:0006629">
    <property type="term" value="P:lipid metabolic process"/>
    <property type="evidence" value="ECO:0007669"/>
    <property type="project" value="InterPro"/>
</dbReference>
<dbReference type="InterPro" id="IPR000873">
    <property type="entry name" value="AMP-dep_synth/lig_dom"/>
</dbReference>
<gene>
    <name evidence="8" type="ORF">AWB85_18010</name>
</gene>
<evidence type="ECO:0000256" key="3">
    <source>
        <dbReference type="ARBA" id="ARBA00022741"/>
    </source>
</evidence>
<evidence type="ECO:0000256" key="4">
    <source>
        <dbReference type="ARBA" id="ARBA00022840"/>
    </source>
</evidence>
<dbReference type="Pfam" id="PF00501">
    <property type="entry name" value="AMP-binding"/>
    <property type="match status" value="1"/>
</dbReference>
<dbReference type="Gene3D" id="3.30.300.30">
    <property type="match status" value="1"/>
</dbReference>
<dbReference type="InterPro" id="IPR045851">
    <property type="entry name" value="AMP-bd_C_sf"/>
</dbReference>
<comment type="similarity">
    <text evidence="1">Belongs to the ATP-dependent AMP-binding enzyme family.</text>
</comment>
<organism evidence="8 9">
    <name type="scientific">Mycobacteroides immunogenum</name>
    <dbReference type="NCBI Taxonomy" id="83262"/>
    <lineage>
        <taxon>Bacteria</taxon>
        <taxon>Bacillati</taxon>
        <taxon>Actinomycetota</taxon>
        <taxon>Actinomycetes</taxon>
        <taxon>Mycobacteriales</taxon>
        <taxon>Mycobacteriaceae</taxon>
        <taxon>Mycobacteroides</taxon>
    </lineage>
</organism>
<dbReference type="Pfam" id="PF13193">
    <property type="entry name" value="AMP-binding_C"/>
    <property type="match status" value="1"/>
</dbReference>
<dbReference type="InterPro" id="IPR025110">
    <property type="entry name" value="AMP-bd_C"/>
</dbReference>
<dbReference type="NCBIfam" id="NF012209">
    <property type="entry name" value="LEPR-8K"/>
    <property type="match status" value="1"/>
</dbReference>
<evidence type="ECO:0000313" key="9">
    <source>
        <dbReference type="Proteomes" id="UP000186919"/>
    </source>
</evidence>
<dbReference type="InterPro" id="IPR020845">
    <property type="entry name" value="AMP-binding_CS"/>
</dbReference>